<dbReference type="PROSITE" id="PS51063">
    <property type="entry name" value="HTH_CRP_2"/>
    <property type="match status" value="1"/>
</dbReference>
<dbReference type="Pfam" id="PF00027">
    <property type="entry name" value="cNMP_binding"/>
    <property type="match status" value="1"/>
</dbReference>
<dbReference type="PANTHER" id="PTHR24567:SF74">
    <property type="entry name" value="HTH-TYPE TRANSCRIPTIONAL REGULATOR ARCR"/>
    <property type="match status" value="1"/>
</dbReference>
<evidence type="ECO:0000256" key="2">
    <source>
        <dbReference type="ARBA" id="ARBA00023125"/>
    </source>
</evidence>
<protein>
    <submittedName>
        <fullName evidence="6">Transcriptional regulator LdrP</fullName>
    </submittedName>
</protein>
<keyword evidence="2" id="KW-0238">DNA-binding</keyword>
<dbReference type="Gene3D" id="2.60.120.10">
    <property type="entry name" value="Jelly Rolls"/>
    <property type="match status" value="1"/>
</dbReference>
<dbReference type="InterPro" id="IPR036390">
    <property type="entry name" value="WH_DNA-bd_sf"/>
</dbReference>
<organism evidence="6 7">
    <name type="scientific">Deinococcus aquiradiocola</name>
    <dbReference type="NCBI Taxonomy" id="393059"/>
    <lineage>
        <taxon>Bacteria</taxon>
        <taxon>Thermotogati</taxon>
        <taxon>Deinococcota</taxon>
        <taxon>Deinococci</taxon>
        <taxon>Deinococcales</taxon>
        <taxon>Deinococcaceae</taxon>
        <taxon>Deinococcus</taxon>
    </lineage>
</organism>
<dbReference type="SUPFAM" id="SSF46785">
    <property type="entry name" value="Winged helix' DNA-binding domain"/>
    <property type="match status" value="1"/>
</dbReference>
<dbReference type="InterPro" id="IPR036388">
    <property type="entry name" value="WH-like_DNA-bd_sf"/>
</dbReference>
<feature type="domain" description="Cyclic nucleotide-binding" evidence="4">
    <location>
        <begin position="1"/>
        <end position="93"/>
    </location>
</feature>
<dbReference type="RefSeq" id="WP_188961828.1">
    <property type="nucleotide sequence ID" value="NZ_BMOE01000004.1"/>
</dbReference>
<dbReference type="SMART" id="SM00100">
    <property type="entry name" value="cNMP"/>
    <property type="match status" value="1"/>
</dbReference>
<reference evidence="6" key="1">
    <citation type="journal article" date="2014" name="Int. J. Syst. Evol. Microbiol.">
        <title>Complete genome sequence of Corynebacterium casei LMG S-19264T (=DSM 44701T), isolated from a smear-ripened cheese.</title>
        <authorList>
            <consortium name="US DOE Joint Genome Institute (JGI-PGF)"/>
            <person name="Walter F."/>
            <person name="Albersmeier A."/>
            <person name="Kalinowski J."/>
            <person name="Ruckert C."/>
        </authorList>
    </citation>
    <scope>NUCLEOTIDE SEQUENCE</scope>
    <source>
        <strain evidence="6">JCM 14371</strain>
    </source>
</reference>
<dbReference type="PANTHER" id="PTHR24567">
    <property type="entry name" value="CRP FAMILY TRANSCRIPTIONAL REGULATORY PROTEIN"/>
    <property type="match status" value="1"/>
</dbReference>
<keyword evidence="1" id="KW-0805">Transcription regulation</keyword>
<dbReference type="GO" id="GO:0005829">
    <property type="term" value="C:cytosol"/>
    <property type="evidence" value="ECO:0007669"/>
    <property type="project" value="TreeGrafter"/>
</dbReference>
<accession>A0A917PD79</accession>
<dbReference type="Proteomes" id="UP000635726">
    <property type="component" value="Unassembled WGS sequence"/>
</dbReference>
<comment type="caution">
    <text evidence="6">The sequence shown here is derived from an EMBL/GenBank/DDBJ whole genome shotgun (WGS) entry which is preliminary data.</text>
</comment>
<dbReference type="InterPro" id="IPR014710">
    <property type="entry name" value="RmlC-like_jellyroll"/>
</dbReference>
<dbReference type="PROSITE" id="PS50042">
    <property type="entry name" value="CNMP_BINDING_3"/>
    <property type="match status" value="1"/>
</dbReference>
<dbReference type="InterPro" id="IPR000595">
    <property type="entry name" value="cNMP-bd_dom"/>
</dbReference>
<evidence type="ECO:0000256" key="1">
    <source>
        <dbReference type="ARBA" id="ARBA00023015"/>
    </source>
</evidence>
<evidence type="ECO:0000313" key="7">
    <source>
        <dbReference type="Proteomes" id="UP000635726"/>
    </source>
</evidence>
<dbReference type="SMART" id="SM00419">
    <property type="entry name" value="HTH_CRP"/>
    <property type="match status" value="1"/>
</dbReference>
<dbReference type="FunFam" id="1.10.10.10:FF:000019">
    <property type="entry name" value="Crp/Fnr family transcriptional regulator"/>
    <property type="match status" value="1"/>
</dbReference>
<dbReference type="SUPFAM" id="SSF51206">
    <property type="entry name" value="cAMP-binding domain-like"/>
    <property type="match status" value="1"/>
</dbReference>
<name>A0A917PD79_9DEIO</name>
<dbReference type="Pfam" id="PF13545">
    <property type="entry name" value="HTH_Crp_2"/>
    <property type="match status" value="1"/>
</dbReference>
<feature type="domain" description="HTH crp-type" evidence="5">
    <location>
        <begin position="126"/>
        <end position="199"/>
    </location>
</feature>
<reference evidence="6" key="2">
    <citation type="submission" date="2020-09" db="EMBL/GenBank/DDBJ databases">
        <authorList>
            <person name="Sun Q."/>
            <person name="Ohkuma M."/>
        </authorList>
    </citation>
    <scope>NUCLEOTIDE SEQUENCE</scope>
    <source>
        <strain evidence="6">JCM 14371</strain>
    </source>
</reference>
<dbReference type="Gene3D" id="1.10.10.10">
    <property type="entry name" value="Winged helix-like DNA-binding domain superfamily/Winged helix DNA-binding domain"/>
    <property type="match status" value="1"/>
</dbReference>
<dbReference type="GO" id="GO:0003677">
    <property type="term" value="F:DNA binding"/>
    <property type="evidence" value="ECO:0007669"/>
    <property type="project" value="UniProtKB-KW"/>
</dbReference>
<dbReference type="EMBL" id="BMOE01000004">
    <property type="protein sequence ID" value="GGJ71592.1"/>
    <property type="molecule type" value="Genomic_DNA"/>
</dbReference>
<evidence type="ECO:0000259" key="4">
    <source>
        <dbReference type="PROSITE" id="PS50042"/>
    </source>
</evidence>
<gene>
    <name evidence="6" type="ORF">GCM10008939_14970</name>
</gene>
<evidence type="ECO:0000259" key="5">
    <source>
        <dbReference type="PROSITE" id="PS51063"/>
    </source>
</evidence>
<keyword evidence="7" id="KW-1185">Reference proteome</keyword>
<evidence type="ECO:0000256" key="3">
    <source>
        <dbReference type="ARBA" id="ARBA00023163"/>
    </source>
</evidence>
<dbReference type="CDD" id="cd00038">
    <property type="entry name" value="CAP_ED"/>
    <property type="match status" value="1"/>
</dbReference>
<evidence type="ECO:0000313" key="6">
    <source>
        <dbReference type="EMBL" id="GGJ71592.1"/>
    </source>
</evidence>
<dbReference type="AlphaFoldDB" id="A0A917PD79"/>
<dbReference type="GO" id="GO:0003700">
    <property type="term" value="F:DNA-binding transcription factor activity"/>
    <property type="evidence" value="ECO:0007669"/>
    <property type="project" value="TreeGrafter"/>
</dbReference>
<dbReference type="InterPro" id="IPR018490">
    <property type="entry name" value="cNMP-bd_dom_sf"/>
</dbReference>
<proteinExistence type="predicted"/>
<dbReference type="InterPro" id="IPR050397">
    <property type="entry name" value="Env_Response_Regulators"/>
</dbReference>
<sequence>MSAERDAATPARIRVARGERIYAQGETTRVLYRADTGLIRLYQVTPRGRTVTLRHVLPGDYFGEDSLVAPGQTPLPHRYSAEALTSASLYVYDPAALSERELLDLSRSMGQQLRRAMLHEVHLQSGDLKHRVVRYLLELSDTPLGSEDADNRLYVRATHELLAEGSGSTRESVSKVVTDLRDAGLVETGYRHITLLDLSALRELAGLDLLSDTETAHPGPGPTRNLT</sequence>
<dbReference type="InterPro" id="IPR012318">
    <property type="entry name" value="HTH_CRP"/>
</dbReference>
<keyword evidence="3" id="KW-0804">Transcription</keyword>